<evidence type="ECO:0000256" key="1">
    <source>
        <dbReference type="SAM" id="MobiDB-lite"/>
    </source>
</evidence>
<feature type="transmembrane region" description="Helical" evidence="2">
    <location>
        <begin position="100"/>
        <end position="121"/>
    </location>
</feature>
<evidence type="ECO:0000256" key="2">
    <source>
        <dbReference type="SAM" id="Phobius"/>
    </source>
</evidence>
<keyword evidence="2" id="KW-0812">Transmembrane</keyword>
<reference evidence="4" key="1">
    <citation type="submission" date="2019-09" db="EMBL/GenBank/DDBJ databases">
        <title>Antimicrobial potential of Antarctic Bacteria.</title>
        <authorList>
            <person name="Benaud N."/>
            <person name="Edwards R.J."/>
            <person name="Ferrari B.C."/>
        </authorList>
    </citation>
    <scope>NUCLEOTIDE SEQUENCE [LARGE SCALE GENOMIC DNA]</scope>
    <source>
        <strain evidence="4">SPB151</strain>
    </source>
</reference>
<feature type="region of interest" description="Disordered" evidence="1">
    <location>
        <begin position="26"/>
        <end position="78"/>
    </location>
</feature>
<name>A0A7G6WXB4_9ACTN</name>
<reference evidence="3 4" key="2">
    <citation type="journal article" date="2020" name="Microbiol. Resour. Announc.">
        <title>Antarctic desert soil bacteria exhibit high novel natural product potential, evaluated through long-read genome sequencing and comparative genomics.</title>
        <authorList>
            <person name="Benaud N."/>
            <person name="Edwards R.J."/>
            <person name="Amos T.G."/>
            <person name="D'Agostino P.M."/>
            <person name="Gutierrez-Chavez C."/>
            <person name="Montgomery K."/>
            <person name="Nicetic I."/>
            <person name="Ferrari B.C."/>
        </authorList>
    </citation>
    <scope>NUCLEOTIDE SEQUENCE [LARGE SCALE GENOMIC DNA]</scope>
    <source>
        <strain evidence="3 4">SPB151</strain>
    </source>
</reference>
<dbReference type="KEGG" id="kqi:F1D05_12815"/>
<dbReference type="EMBL" id="CP043661">
    <property type="protein sequence ID" value="QNE18629.1"/>
    <property type="molecule type" value="Genomic_DNA"/>
</dbReference>
<gene>
    <name evidence="3" type="ORF">F1D05_12815</name>
</gene>
<keyword evidence="2" id="KW-1133">Transmembrane helix</keyword>
<proteinExistence type="predicted"/>
<protein>
    <submittedName>
        <fullName evidence="3">Uncharacterized protein</fullName>
    </submittedName>
</protein>
<dbReference type="AlphaFoldDB" id="A0A7G6WXB4"/>
<dbReference type="Proteomes" id="UP000515563">
    <property type="component" value="Chromosome"/>
</dbReference>
<keyword evidence="2" id="KW-0472">Membrane</keyword>
<accession>A0A7G6WXB4</accession>
<evidence type="ECO:0000313" key="4">
    <source>
        <dbReference type="Proteomes" id="UP000515563"/>
    </source>
</evidence>
<organism evidence="3 4">
    <name type="scientific">Kribbella qitaiheensis</name>
    <dbReference type="NCBI Taxonomy" id="1544730"/>
    <lineage>
        <taxon>Bacteria</taxon>
        <taxon>Bacillati</taxon>
        <taxon>Actinomycetota</taxon>
        <taxon>Actinomycetes</taxon>
        <taxon>Propionibacteriales</taxon>
        <taxon>Kribbellaceae</taxon>
        <taxon>Kribbella</taxon>
    </lineage>
</organism>
<sequence>MNAAALLLVLGLLITALVAGITAARQARRLPAARTPSAPTRGSDFPPPMQRQDPSVDELPSRERPRPKPPAETPFEDDANYRAFRAALDAHSKIADRKALYSNLLFFAAGVLASILTTLLVHPL</sequence>
<evidence type="ECO:0000313" key="3">
    <source>
        <dbReference type="EMBL" id="QNE18629.1"/>
    </source>
</evidence>
<keyword evidence="4" id="KW-1185">Reference proteome</keyword>
<dbReference type="RefSeq" id="WP_185447917.1">
    <property type="nucleotide sequence ID" value="NZ_CP043661.1"/>
</dbReference>